<dbReference type="EMBL" id="AWWV01012078">
    <property type="protein sequence ID" value="OMO69173.1"/>
    <property type="molecule type" value="Genomic_DNA"/>
</dbReference>
<feature type="domain" description="DUF2828" evidence="1">
    <location>
        <begin position="6"/>
        <end position="69"/>
    </location>
</feature>
<organism evidence="2 3">
    <name type="scientific">Corchorus capsularis</name>
    <name type="common">Jute</name>
    <dbReference type="NCBI Taxonomy" id="210143"/>
    <lineage>
        <taxon>Eukaryota</taxon>
        <taxon>Viridiplantae</taxon>
        <taxon>Streptophyta</taxon>
        <taxon>Embryophyta</taxon>
        <taxon>Tracheophyta</taxon>
        <taxon>Spermatophyta</taxon>
        <taxon>Magnoliopsida</taxon>
        <taxon>eudicotyledons</taxon>
        <taxon>Gunneridae</taxon>
        <taxon>Pentapetalae</taxon>
        <taxon>rosids</taxon>
        <taxon>malvids</taxon>
        <taxon>Malvales</taxon>
        <taxon>Malvaceae</taxon>
        <taxon>Grewioideae</taxon>
        <taxon>Apeibeae</taxon>
        <taxon>Corchorus</taxon>
    </lineage>
</organism>
<dbReference type="Gramene" id="OMO69173">
    <property type="protein sequence ID" value="OMO69173"/>
    <property type="gene ID" value="CCACVL1_19631"/>
</dbReference>
<comment type="caution">
    <text evidence="2">The sequence shown here is derived from an EMBL/GenBank/DDBJ whole genome shotgun (WGS) entry which is preliminary data.</text>
</comment>
<proteinExistence type="predicted"/>
<dbReference type="InterPro" id="IPR058580">
    <property type="entry name" value="DUF2828"/>
</dbReference>
<protein>
    <recommendedName>
        <fullName evidence="1">DUF2828 domain-containing protein</fullName>
    </recommendedName>
</protein>
<dbReference type="OrthoDB" id="1710356at2759"/>
<dbReference type="Pfam" id="PF11443">
    <property type="entry name" value="DUF2828"/>
    <property type="match status" value="1"/>
</dbReference>
<dbReference type="STRING" id="210143.A0A1R3HFT8"/>
<dbReference type="AlphaFoldDB" id="A0A1R3HFT8"/>
<evidence type="ECO:0000313" key="3">
    <source>
        <dbReference type="Proteomes" id="UP000188268"/>
    </source>
</evidence>
<gene>
    <name evidence="2" type="ORF">CCACVL1_19631</name>
</gene>
<name>A0A1R3HFT8_COCAP</name>
<reference evidence="2 3" key="1">
    <citation type="submission" date="2013-09" db="EMBL/GenBank/DDBJ databases">
        <title>Corchorus capsularis genome sequencing.</title>
        <authorList>
            <person name="Alam M."/>
            <person name="Haque M.S."/>
            <person name="Islam M.S."/>
            <person name="Emdad E.M."/>
            <person name="Islam M.M."/>
            <person name="Ahmed B."/>
            <person name="Halim A."/>
            <person name="Hossen Q.M.M."/>
            <person name="Hossain M.Z."/>
            <person name="Ahmed R."/>
            <person name="Khan M.M."/>
            <person name="Islam R."/>
            <person name="Rashid M.M."/>
            <person name="Khan S.A."/>
            <person name="Rahman M.S."/>
            <person name="Alam M."/>
        </authorList>
    </citation>
    <scope>NUCLEOTIDE SEQUENCE [LARGE SCALE GENOMIC DNA]</scope>
    <source>
        <strain evidence="3">cv. CVL-1</strain>
        <tissue evidence="2">Whole seedling</tissue>
    </source>
</reference>
<evidence type="ECO:0000259" key="1">
    <source>
        <dbReference type="Pfam" id="PF11443"/>
    </source>
</evidence>
<dbReference type="InterPro" id="IPR011205">
    <property type="entry name" value="UCP015417_vWA"/>
</dbReference>
<accession>A0A1R3HFT8</accession>
<keyword evidence="3" id="KW-1185">Reference proteome</keyword>
<evidence type="ECO:0000313" key="2">
    <source>
        <dbReference type="EMBL" id="OMO69173.1"/>
    </source>
</evidence>
<dbReference type="Proteomes" id="UP000188268">
    <property type="component" value="Unassembled WGS sequence"/>
</dbReference>
<dbReference type="PANTHER" id="PTHR31373:SF17">
    <property type="entry name" value="OS06G0652100 PROTEIN"/>
    <property type="match status" value="1"/>
</dbReference>
<dbReference type="PANTHER" id="PTHR31373">
    <property type="entry name" value="OS06G0652100 PROTEIN"/>
    <property type="match status" value="1"/>
</dbReference>
<sequence>MASFRFDKSTLLCEGVAKKMFPRENYPEYEAMEEAHYVYRVRDRLRKEVLVPLHKVLELVSELSEKPWKGKLITFSANPQLQMVQGKNKLIGTYEH</sequence>